<evidence type="ECO:0000256" key="1">
    <source>
        <dbReference type="SAM" id="MobiDB-lite"/>
    </source>
</evidence>
<dbReference type="GeneID" id="36408185"/>
<keyword evidence="3" id="KW-1185">Reference proteome</keyword>
<dbReference type="OrthoDB" id="182417at2759"/>
<dbReference type="EMBL" id="CCYD01000645">
    <property type="protein sequence ID" value="CEG42894.1"/>
    <property type="molecule type" value="Genomic_DNA"/>
</dbReference>
<evidence type="ECO:0000313" key="3">
    <source>
        <dbReference type="Proteomes" id="UP000054928"/>
    </source>
</evidence>
<feature type="compositionally biased region" description="Acidic residues" evidence="1">
    <location>
        <begin position="107"/>
        <end position="118"/>
    </location>
</feature>
<dbReference type="RefSeq" id="XP_024579263.1">
    <property type="nucleotide sequence ID" value="XM_024728824.1"/>
</dbReference>
<name>A0A0P1ANR9_PLAHL</name>
<dbReference type="Proteomes" id="UP000054928">
    <property type="component" value="Unassembled WGS sequence"/>
</dbReference>
<evidence type="ECO:0000313" key="2">
    <source>
        <dbReference type="EMBL" id="CEG42894.1"/>
    </source>
</evidence>
<organism evidence="2 3">
    <name type="scientific">Plasmopara halstedii</name>
    <name type="common">Downy mildew of sunflower</name>
    <dbReference type="NCBI Taxonomy" id="4781"/>
    <lineage>
        <taxon>Eukaryota</taxon>
        <taxon>Sar</taxon>
        <taxon>Stramenopiles</taxon>
        <taxon>Oomycota</taxon>
        <taxon>Peronosporomycetes</taxon>
        <taxon>Peronosporales</taxon>
        <taxon>Peronosporaceae</taxon>
        <taxon>Plasmopara</taxon>
    </lineage>
</organism>
<protein>
    <submittedName>
        <fullName evidence="2">GAG-POL-RELATED RETROTRANSPOSON</fullName>
    </submittedName>
</protein>
<reference evidence="3" key="1">
    <citation type="submission" date="2014-09" db="EMBL/GenBank/DDBJ databases">
        <authorList>
            <person name="Sharma Rahul"/>
            <person name="Thines Marco"/>
        </authorList>
    </citation>
    <scope>NUCLEOTIDE SEQUENCE [LARGE SCALE GENOMIC DNA]</scope>
</reference>
<dbReference type="AlphaFoldDB" id="A0A0P1ANR9"/>
<sequence>MMYHRAIDGFPVQRVLSVKADLHHLRPFGSLVYIQVPSTPESSKRDDNANIGYLLGLEMDTVGARVYIPNENTVKFVAEVRVIAETIVGATVAYEASMADEDRSADVNEEDEGEDHDS</sequence>
<accession>A0A0P1ANR9</accession>
<feature type="region of interest" description="Disordered" evidence="1">
    <location>
        <begin position="99"/>
        <end position="118"/>
    </location>
</feature>
<proteinExistence type="predicted"/>